<dbReference type="InterPro" id="IPR019096">
    <property type="entry name" value="YopX_protein"/>
</dbReference>
<dbReference type="SUPFAM" id="SSF159006">
    <property type="entry name" value="YopX-like"/>
    <property type="match status" value="1"/>
</dbReference>
<reference evidence="2 3" key="2">
    <citation type="submission" date="2019-09" db="EMBL/GenBank/DDBJ databases">
        <authorList>
            <person name="Jin C."/>
        </authorList>
    </citation>
    <scope>NUCLEOTIDE SEQUENCE [LARGE SCALE GENOMIC DNA]</scope>
    <source>
        <strain evidence="2 3">BN140078</strain>
    </source>
</reference>
<dbReference type="RefSeq" id="WP_149837714.1">
    <property type="nucleotide sequence ID" value="NZ_VUOC01000002.1"/>
</dbReference>
<gene>
    <name evidence="2" type="ORF">F0L74_09930</name>
</gene>
<dbReference type="Gene3D" id="2.30.30.290">
    <property type="entry name" value="YopX-like domains"/>
    <property type="match status" value="1"/>
</dbReference>
<evidence type="ECO:0000313" key="2">
    <source>
        <dbReference type="EMBL" id="KAA2242838.1"/>
    </source>
</evidence>
<proteinExistence type="predicted"/>
<dbReference type="AlphaFoldDB" id="A0A5B2VW62"/>
<comment type="caution">
    <text evidence="2">The sequence shown here is derived from an EMBL/GenBank/DDBJ whole genome shotgun (WGS) entry which is preliminary data.</text>
</comment>
<dbReference type="Pfam" id="PF09643">
    <property type="entry name" value="YopX"/>
    <property type="match status" value="1"/>
</dbReference>
<dbReference type="InterPro" id="IPR023385">
    <property type="entry name" value="YopX-like_C"/>
</dbReference>
<reference evidence="2 3" key="1">
    <citation type="submission" date="2019-09" db="EMBL/GenBank/DDBJ databases">
        <title>Chitinophaga ginsengihumi sp. nov., isolated from soil of ginseng rhizosphere.</title>
        <authorList>
            <person name="Lee J."/>
        </authorList>
    </citation>
    <scope>NUCLEOTIDE SEQUENCE [LARGE SCALE GENOMIC DNA]</scope>
    <source>
        <strain evidence="2 3">BN140078</strain>
    </source>
</reference>
<evidence type="ECO:0000259" key="1">
    <source>
        <dbReference type="Pfam" id="PF09643"/>
    </source>
</evidence>
<dbReference type="EMBL" id="VUOC01000002">
    <property type="protein sequence ID" value="KAA2242838.1"/>
    <property type="molecule type" value="Genomic_DNA"/>
</dbReference>
<dbReference type="Proteomes" id="UP000324611">
    <property type="component" value="Unassembled WGS sequence"/>
</dbReference>
<organism evidence="2 3">
    <name type="scientific">Chitinophaga agrisoli</name>
    <dbReference type="NCBI Taxonomy" id="2607653"/>
    <lineage>
        <taxon>Bacteria</taxon>
        <taxon>Pseudomonadati</taxon>
        <taxon>Bacteroidota</taxon>
        <taxon>Chitinophagia</taxon>
        <taxon>Chitinophagales</taxon>
        <taxon>Chitinophagaceae</taxon>
        <taxon>Chitinophaga</taxon>
    </lineage>
</organism>
<evidence type="ECO:0000313" key="3">
    <source>
        <dbReference type="Proteomes" id="UP000324611"/>
    </source>
</evidence>
<sequence length="140" mass="16234">MNREIKFRLWDERKMHLPEYSEDDNFYLSADGTPKMILEVGAEGHREAAYLHGRCILMQFTGLQDKNGVDIYEGDILKATKYVDWISQVKCIPGAFVVSIPESIRGVSMMERVQPLSSFVYEHYEWIVIGNIYDNPELPK</sequence>
<name>A0A5B2VW62_9BACT</name>
<accession>A0A5B2VW62</accession>
<keyword evidence="3" id="KW-1185">Reference proteome</keyword>
<feature type="domain" description="YopX protein" evidence="1">
    <location>
        <begin position="6"/>
        <end position="138"/>
    </location>
</feature>
<dbReference type="NCBIfam" id="TIGR01671">
    <property type="entry name" value="phage_TIGR01671"/>
    <property type="match status" value="1"/>
</dbReference>
<dbReference type="InterPro" id="IPR010024">
    <property type="entry name" value="CHP16711"/>
</dbReference>
<protein>
    <recommendedName>
        <fullName evidence="1">YopX protein domain-containing protein</fullName>
    </recommendedName>
</protein>